<dbReference type="EMBL" id="CM043023">
    <property type="protein sequence ID" value="KAI4454394.1"/>
    <property type="molecule type" value="Genomic_DNA"/>
</dbReference>
<comment type="caution">
    <text evidence="1">The sequence shown here is derived from an EMBL/GenBank/DDBJ whole genome shotgun (WGS) entry which is preliminary data.</text>
</comment>
<evidence type="ECO:0000313" key="1">
    <source>
        <dbReference type="EMBL" id="KAI4454394.1"/>
    </source>
</evidence>
<gene>
    <name evidence="1" type="ORF">MML48_9g00004709</name>
</gene>
<protein>
    <submittedName>
        <fullName evidence="1">Methyltransferase</fullName>
    </submittedName>
</protein>
<sequence length="631" mass="71378">MSTGITTRSQKIKDIKNQKDGNLNPSNSNTSYICILSSNEKEIDVEKELITELRDKLAATTYRVQELEEQLSQQYNKVEFLKNECSHQKDTLETLQKTISDLTAQKSKNVLVHVEVQTETDTKIIATQTEDLTVQKNSTEKTSDSRAAGQIRSDTPPHGKMSIAKQGEVTNCGGDRKKRFEKGNVEQIYSTDNKIGEKGVHKVRYGGAVIQNIPHHSIRQRCARKILVLGVSHVRDSAIILNSSLGDHKCVVQTICKPNALFGSVVADVDKLIENFGPEDYVIVEAGSNDILRGVRFKIDIVNELITKLAHTNVLFLSVPFASERPVLNNLIADFNYNLYKFYLNYVKMSLKIRTFLSKNRITISNLIKRYSSTEQTAQAGQTHFGFQSVPEEEKSEKVHKVFEDVASKYDIMNDAMSMGIHRVWKDIFMHTLSPTNNTKLLDVAGGTGDIAFRFLDYVRNSSSSDGCHVTVCDINKAMLDVGESRCQKMNYDKKLISWKVGDAEKLPFEDNSFNAYTIAFGIRNVTHIDKALLEAYRVLEPGGRFLCLEFSQLETNLAQWLYDLYSFQVIPVMGHLIAGQWQHYQYLVESIRKFPNQETFKAMIEDAGFRQVTYENLTMGVVAIHSGFKL</sequence>
<dbReference type="Proteomes" id="UP001056778">
    <property type="component" value="Chromosome 9"/>
</dbReference>
<keyword evidence="1" id="KW-0489">Methyltransferase</keyword>
<accession>A0ACB9SGH0</accession>
<keyword evidence="1" id="KW-0808">Transferase</keyword>
<proteinExistence type="predicted"/>
<reference evidence="1" key="1">
    <citation type="submission" date="2022-04" db="EMBL/GenBank/DDBJ databases">
        <title>Chromosome-scale genome assembly of Holotrichia oblita Faldermann.</title>
        <authorList>
            <person name="Rongchong L."/>
        </authorList>
    </citation>
    <scope>NUCLEOTIDE SEQUENCE</scope>
    <source>
        <strain evidence="1">81SQS9</strain>
    </source>
</reference>
<organism evidence="1 2">
    <name type="scientific">Holotrichia oblita</name>
    <name type="common">Chafer beetle</name>
    <dbReference type="NCBI Taxonomy" id="644536"/>
    <lineage>
        <taxon>Eukaryota</taxon>
        <taxon>Metazoa</taxon>
        <taxon>Ecdysozoa</taxon>
        <taxon>Arthropoda</taxon>
        <taxon>Hexapoda</taxon>
        <taxon>Insecta</taxon>
        <taxon>Pterygota</taxon>
        <taxon>Neoptera</taxon>
        <taxon>Endopterygota</taxon>
        <taxon>Coleoptera</taxon>
        <taxon>Polyphaga</taxon>
        <taxon>Scarabaeiformia</taxon>
        <taxon>Scarabaeidae</taxon>
        <taxon>Melolonthinae</taxon>
        <taxon>Holotrichia</taxon>
    </lineage>
</organism>
<keyword evidence="2" id="KW-1185">Reference proteome</keyword>
<name>A0ACB9SGH0_HOLOL</name>
<evidence type="ECO:0000313" key="2">
    <source>
        <dbReference type="Proteomes" id="UP001056778"/>
    </source>
</evidence>